<dbReference type="OrthoDB" id="5382468at2759"/>
<dbReference type="PROSITE" id="PS50102">
    <property type="entry name" value="RRM"/>
    <property type="match status" value="1"/>
</dbReference>
<accession>A0A2V1DWT7</accession>
<proteinExistence type="predicted"/>
<dbReference type="InterPro" id="IPR035979">
    <property type="entry name" value="RBD_domain_sf"/>
</dbReference>
<dbReference type="EMBL" id="KZ805338">
    <property type="protein sequence ID" value="PVI02818.1"/>
    <property type="molecule type" value="Genomic_DNA"/>
</dbReference>
<dbReference type="Gene3D" id="3.30.70.330">
    <property type="match status" value="2"/>
</dbReference>
<reference evidence="4 5" key="1">
    <citation type="journal article" date="2018" name="Sci. Rep.">
        <title>Comparative genomics provides insights into the lifestyle and reveals functional heterogeneity of dark septate endophytic fungi.</title>
        <authorList>
            <person name="Knapp D.G."/>
            <person name="Nemeth J.B."/>
            <person name="Barry K."/>
            <person name="Hainaut M."/>
            <person name="Henrissat B."/>
            <person name="Johnson J."/>
            <person name="Kuo A."/>
            <person name="Lim J.H.P."/>
            <person name="Lipzen A."/>
            <person name="Nolan M."/>
            <person name="Ohm R.A."/>
            <person name="Tamas L."/>
            <person name="Grigoriev I.V."/>
            <person name="Spatafora J.W."/>
            <person name="Nagy L.G."/>
            <person name="Kovacs G.M."/>
        </authorList>
    </citation>
    <scope>NUCLEOTIDE SEQUENCE [LARGE SCALE GENOMIC DNA]</scope>
    <source>
        <strain evidence="4 5">DSE2036</strain>
    </source>
</reference>
<protein>
    <recommendedName>
        <fullName evidence="3">RRM domain-containing protein</fullName>
    </recommendedName>
</protein>
<evidence type="ECO:0000256" key="1">
    <source>
        <dbReference type="PROSITE-ProRule" id="PRU00176"/>
    </source>
</evidence>
<dbReference type="InterPro" id="IPR012677">
    <property type="entry name" value="Nucleotide-bd_a/b_plait_sf"/>
</dbReference>
<keyword evidence="1" id="KW-0694">RNA-binding</keyword>
<name>A0A2V1DWT7_9PLEO</name>
<feature type="compositionally biased region" description="Polar residues" evidence="2">
    <location>
        <begin position="439"/>
        <end position="451"/>
    </location>
</feature>
<feature type="compositionally biased region" description="Low complexity" evidence="2">
    <location>
        <begin position="483"/>
        <end position="493"/>
    </location>
</feature>
<organism evidence="4 5">
    <name type="scientific">Periconia macrospinosa</name>
    <dbReference type="NCBI Taxonomy" id="97972"/>
    <lineage>
        <taxon>Eukaryota</taxon>
        <taxon>Fungi</taxon>
        <taxon>Dikarya</taxon>
        <taxon>Ascomycota</taxon>
        <taxon>Pezizomycotina</taxon>
        <taxon>Dothideomycetes</taxon>
        <taxon>Pleosporomycetidae</taxon>
        <taxon>Pleosporales</taxon>
        <taxon>Massarineae</taxon>
        <taxon>Periconiaceae</taxon>
        <taxon>Periconia</taxon>
    </lineage>
</organism>
<keyword evidence="5" id="KW-1185">Reference proteome</keyword>
<dbReference type="Proteomes" id="UP000244855">
    <property type="component" value="Unassembled WGS sequence"/>
</dbReference>
<feature type="domain" description="RRM" evidence="3">
    <location>
        <begin position="245"/>
        <end position="322"/>
    </location>
</feature>
<evidence type="ECO:0000259" key="3">
    <source>
        <dbReference type="PROSITE" id="PS50102"/>
    </source>
</evidence>
<sequence>MPNMKGIKMDIGELDLPYQRVVLVTDLHWATTVPELFKFFRGFNVIDIKRGVDTESGKSTTAYVLLSSMKEVVRAHLELDMEQIRGRAQVHQSLAPATFPNPVFTVIESGPFNEQRLSVDNEVQVKPMADMDGLAYSPVSSVSPVSPVSAFGPVEVGSHPGLHQKVLQALGSSEWYKPITLSTNPIPMEPWTHKTINEPAPDMYYIPGLQDINLPKEPIMYSSPASTSSSSSSNIQVDFENPKQRVLVIANLHPNVKVNDLRPFFSGLEIVDFKRSVNHKTGKAAPIGFVLFRTIQERITAHTENNGRLLFGRPVRLETGHNVTVWNTGFTRPNTALDSFNTPSPPRYPTHPTMHNTPIKAAAMTATIMKSMTPPTLTTTSLNPGATTFTTPSKPSILPIISPMTAISPKDLISPLDLTSPINPPPAPYNTPTNPTFNHLPSTPMNRTTRVSISSSSTPPSFQPPFHLFSSPESESASDGPVSPASSITSSSSHCVVDGGVRVSSGYCYKDLEALSFDDDNNDNDVAANNTIEEEIAMELFGPWNLAGKDSLDPKYNVITEEEWYRFAVENGVLSFEEVYEVVEEEVEGEGGSSVWESYEEEEEDDEDEVVDDDTEWEHEYDLQMWVAEE</sequence>
<dbReference type="CDD" id="cd00590">
    <property type="entry name" value="RRM_SF"/>
    <property type="match status" value="1"/>
</dbReference>
<gene>
    <name evidence="4" type="ORF">DM02DRAFT_626370</name>
</gene>
<dbReference type="SMART" id="SM00360">
    <property type="entry name" value="RRM"/>
    <property type="match status" value="2"/>
</dbReference>
<feature type="region of interest" description="Disordered" evidence="2">
    <location>
        <begin position="587"/>
        <end position="616"/>
    </location>
</feature>
<evidence type="ECO:0000256" key="2">
    <source>
        <dbReference type="SAM" id="MobiDB-lite"/>
    </source>
</evidence>
<feature type="compositionally biased region" description="Acidic residues" evidence="2">
    <location>
        <begin position="598"/>
        <end position="616"/>
    </location>
</feature>
<dbReference type="AlphaFoldDB" id="A0A2V1DWT7"/>
<dbReference type="Pfam" id="PF00076">
    <property type="entry name" value="RRM_1"/>
    <property type="match status" value="1"/>
</dbReference>
<evidence type="ECO:0000313" key="4">
    <source>
        <dbReference type="EMBL" id="PVI02818.1"/>
    </source>
</evidence>
<feature type="region of interest" description="Disordered" evidence="2">
    <location>
        <begin position="419"/>
        <end position="493"/>
    </location>
</feature>
<dbReference type="InterPro" id="IPR000504">
    <property type="entry name" value="RRM_dom"/>
</dbReference>
<dbReference type="GO" id="GO:0003723">
    <property type="term" value="F:RNA binding"/>
    <property type="evidence" value="ECO:0007669"/>
    <property type="project" value="UniProtKB-UniRule"/>
</dbReference>
<evidence type="ECO:0000313" key="5">
    <source>
        <dbReference type="Proteomes" id="UP000244855"/>
    </source>
</evidence>
<dbReference type="SUPFAM" id="SSF54928">
    <property type="entry name" value="RNA-binding domain, RBD"/>
    <property type="match status" value="2"/>
</dbReference>